<reference evidence="3" key="1">
    <citation type="submission" date="2016-01" db="EMBL/GenBank/DDBJ databases">
        <authorList>
            <person name="Mitreva M."/>
            <person name="Pepin K.H."/>
            <person name="Mihindukulasuriya K.A."/>
            <person name="Fulton R."/>
            <person name="Fronick C."/>
            <person name="O'Laughlin M."/>
            <person name="Miner T."/>
            <person name="Herter B."/>
            <person name="Rosa B.A."/>
            <person name="Cordes M."/>
            <person name="Tomlinson C."/>
            <person name="Wollam A."/>
            <person name="Palsikar V.B."/>
            <person name="Mardis E.R."/>
            <person name="Wilson R.K."/>
        </authorList>
    </citation>
    <scope>NUCLEOTIDE SEQUENCE [LARGE SCALE GENOMIC DNA]</scope>
    <source>
        <strain evidence="3">CMW8396</strain>
    </source>
</reference>
<keyword evidence="1" id="KW-0067">ATP-binding</keyword>
<evidence type="ECO:0000313" key="2">
    <source>
        <dbReference type="EMBL" id="KXA13456.1"/>
    </source>
</evidence>
<dbReference type="GO" id="GO:0006450">
    <property type="term" value="P:regulation of translational fidelity"/>
    <property type="evidence" value="ECO:0007669"/>
    <property type="project" value="InterPro"/>
</dbReference>
<comment type="subunit">
    <text evidence="1">Heterotrimer of A, B and C subunits.</text>
</comment>
<dbReference type="GO" id="GO:0050566">
    <property type="term" value="F:asparaginyl-tRNA synthase (glutamine-hydrolyzing) activity"/>
    <property type="evidence" value="ECO:0007669"/>
    <property type="project" value="RHEA"/>
</dbReference>
<dbReference type="Gene3D" id="1.10.20.60">
    <property type="entry name" value="Glu-tRNAGln amidotransferase C subunit, N-terminal domain"/>
    <property type="match status" value="1"/>
</dbReference>
<dbReference type="PATRIC" id="fig|134605.3.peg.1344"/>
<dbReference type="Proteomes" id="UP000070617">
    <property type="component" value="Unassembled WGS sequence"/>
</dbReference>
<dbReference type="STRING" id="134605.HMPREF3206_01357"/>
<keyword evidence="1" id="KW-0648">Protein biosynthesis</keyword>
<dbReference type="AlphaFoldDB" id="A0A133NAY3"/>
<keyword evidence="1" id="KW-0436">Ligase</keyword>
<dbReference type="GO" id="GO:0070681">
    <property type="term" value="P:glutaminyl-tRNAGln biosynthesis via transamidation"/>
    <property type="evidence" value="ECO:0007669"/>
    <property type="project" value="TreeGrafter"/>
</dbReference>
<dbReference type="HAMAP" id="MF_00122">
    <property type="entry name" value="GatC"/>
    <property type="match status" value="1"/>
</dbReference>
<dbReference type="SUPFAM" id="SSF141000">
    <property type="entry name" value="Glu-tRNAGln amidotransferase C subunit"/>
    <property type="match status" value="1"/>
</dbReference>
<dbReference type="GO" id="GO:0050567">
    <property type="term" value="F:glutaminyl-tRNA synthase (glutamine-hydrolyzing) activity"/>
    <property type="evidence" value="ECO:0007669"/>
    <property type="project" value="UniProtKB-UniRule"/>
</dbReference>
<protein>
    <recommendedName>
        <fullName evidence="1">Aspartyl/glutamyl-tRNA(Asn/Gln) amidotransferase subunit C</fullName>
        <shortName evidence="1">Asp/Glu-ADT subunit C</shortName>
        <ecNumber evidence="1">6.3.5.-</ecNumber>
    </recommendedName>
</protein>
<comment type="function">
    <text evidence="1">Allows the formation of correctly charged Asn-tRNA(Asn) or Gln-tRNA(Gln) through the transamidation of misacylated Asp-tRNA(Asn) or Glu-tRNA(Gln) in organisms which lack either or both of asparaginyl-tRNA or glutaminyl-tRNA synthetases. The reaction takes place in the presence of glutamine and ATP through an activated phospho-Asp-tRNA(Asn) or phospho-Glu-tRNA(Gln).</text>
</comment>
<keyword evidence="3" id="KW-1185">Reference proteome</keyword>
<sequence>MSLSREEVLKVAKLAKLKFSEEKIEKFQEELNDILGYVDMLNEVDTTEIEPLIYVHEAQNNFREDEARASLEVEEVLRNAPNAEDGAIIVPRVVGEE</sequence>
<dbReference type="RefSeq" id="WP_008801646.1">
    <property type="nucleotide sequence ID" value="NZ_KQ956559.1"/>
</dbReference>
<keyword evidence="1" id="KW-0547">Nucleotide-binding</keyword>
<dbReference type="GO" id="GO:0005524">
    <property type="term" value="F:ATP binding"/>
    <property type="evidence" value="ECO:0007669"/>
    <property type="project" value="UniProtKB-KW"/>
</dbReference>
<comment type="similarity">
    <text evidence="1">Belongs to the GatC family.</text>
</comment>
<dbReference type="GO" id="GO:0006412">
    <property type="term" value="P:translation"/>
    <property type="evidence" value="ECO:0007669"/>
    <property type="project" value="UniProtKB-UniRule"/>
</dbReference>
<keyword evidence="2" id="KW-0808">Transferase</keyword>
<evidence type="ECO:0000313" key="3">
    <source>
        <dbReference type="Proteomes" id="UP000070617"/>
    </source>
</evidence>
<dbReference type="InterPro" id="IPR003837">
    <property type="entry name" value="GatC"/>
</dbReference>
<gene>
    <name evidence="1" type="primary">gatC</name>
    <name evidence="2" type="ORF">HMPREF3206_01357</name>
</gene>
<dbReference type="PANTHER" id="PTHR15004">
    <property type="entry name" value="GLUTAMYL-TRNA(GLN) AMIDOTRANSFERASE SUBUNIT C, MITOCHONDRIAL"/>
    <property type="match status" value="1"/>
</dbReference>
<evidence type="ECO:0000256" key="1">
    <source>
        <dbReference type="HAMAP-Rule" id="MF_00122"/>
    </source>
</evidence>
<dbReference type="Pfam" id="PF02686">
    <property type="entry name" value="GatC"/>
    <property type="match status" value="1"/>
</dbReference>
<name>A0A133NAY3_9FUSO</name>
<comment type="catalytic activity">
    <reaction evidence="1">
        <text>L-aspartyl-tRNA(Asn) + L-glutamine + ATP + H2O = L-asparaginyl-tRNA(Asn) + L-glutamate + ADP + phosphate + 2 H(+)</text>
        <dbReference type="Rhea" id="RHEA:14513"/>
        <dbReference type="Rhea" id="RHEA-COMP:9674"/>
        <dbReference type="Rhea" id="RHEA-COMP:9677"/>
        <dbReference type="ChEBI" id="CHEBI:15377"/>
        <dbReference type="ChEBI" id="CHEBI:15378"/>
        <dbReference type="ChEBI" id="CHEBI:29985"/>
        <dbReference type="ChEBI" id="CHEBI:30616"/>
        <dbReference type="ChEBI" id="CHEBI:43474"/>
        <dbReference type="ChEBI" id="CHEBI:58359"/>
        <dbReference type="ChEBI" id="CHEBI:78515"/>
        <dbReference type="ChEBI" id="CHEBI:78516"/>
        <dbReference type="ChEBI" id="CHEBI:456216"/>
    </reaction>
</comment>
<comment type="catalytic activity">
    <reaction evidence="1">
        <text>L-glutamyl-tRNA(Gln) + L-glutamine + ATP + H2O = L-glutaminyl-tRNA(Gln) + L-glutamate + ADP + phosphate + H(+)</text>
        <dbReference type="Rhea" id="RHEA:17521"/>
        <dbReference type="Rhea" id="RHEA-COMP:9681"/>
        <dbReference type="Rhea" id="RHEA-COMP:9684"/>
        <dbReference type="ChEBI" id="CHEBI:15377"/>
        <dbReference type="ChEBI" id="CHEBI:15378"/>
        <dbReference type="ChEBI" id="CHEBI:29985"/>
        <dbReference type="ChEBI" id="CHEBI:30616"/>
        <dbReference type="ChEBI" id="CHEBI:43474"/>
        <dbReference type="ChEBI" id="CHEBI:58359"/>
        <dbReference type="ChEBI" id="CHEBI:78520"/>
        <dbReference type="ChEBI" id="CHEBI:78521"/>
        <dbReference type="ChEBI" id="CHEBI:456216"/>
    </reaction>
</comment>
<dbReference type="EC" id="6.3.5.-" evidence="1"/>
<proteinExistence type="inferred from homology"/>
<organism evidence="2 3">
    <name type="scientific">Fusobacterium equinum</name>
    <dbReference type="NCBI Taxonomy" id="134605"/>
    <lineage>
        <taxon>Bacteria</taxon>
        <taxon>Fusobacteriati</taxon>
        <taxon>Fusobacteriota</taxon>
        <taxon>Fusobacteriia</taxon>
        <taxon>Fusobacteriales</taxon>
        <taxon>Fusobacteriaceae</taxon>
        <taxon>Fusobacterium</taxon>
    </lineage>
</organism>
<dbReference type="GO" id="GO:0016740">
    <property type="term" value="F:transferase activity"/>
    <property type="evidence" value="ECO:0007669"/>
    <property type="project" value="UniProtKB-KW"/>
</dbReference>
<accession>A0A133NAY3</accession>
<comment type="caution">
    <text evidence="2">The sequence shown here is derived from an EMBL/GenBank/DDBJ whole genome shotgun (WGS) entry which is preliminary data.</text>
</comment>
<dbReference type="PANTHER" id="PTHR15004:SF0">
    <property type="entry name" value="GLUTAMYL-TRNA(GLN) AMIDOTRANSFERASE SUBUNIT C, MITOCHONDRIAL"/>
    <property type="match status" value="1"/>
</dbReference>
<dbReference type="EMBL" id="LRPX01000069">
    <property type="protein sequence ID" value="KXA13456.1"/>
    <property type="molecule type" value="Genomic_DNA"/>
</dbReference>
<dbReference type="InterPro" id="IPR036113">
    <property type="entry name" value="Asp/Glu-ADT_sf_sub_c"/>
</dbReference>
<dbReference type="NCBIfam" id="TIGR00135">
    <property type="entry name" value="gatC"/>
    <property type="match status" value="1"/>
</dbReference>